<sequence>MFDSWVQTQPAIKKFLSSGQLFDMRAAELLYPSRFEQREAASQVAKLIIFPEAVSSPNNGRNGGALVSHKNRASHLKQLLCALTDEPQGTLNFRRVGGMKIWRRIPSPGDFLLHMHWNSFLRTTSGNFGFVLNLSLHL</sequence>
<dbReference type="AlphaFoldDB" id="A0A8X6TSA6"/>
<protein>
    <submittedName>
        <fullName evidence="1">Uncharacterized protein</fullName>
    </submittedName>
</protein>
<gene>
    <name evidence="1" type="ORF">NPIL_564901</name>
</gene>
<name>A0A8X6TSA6_NEPPI</name>
<dbReference type="Proteomes" id="UP000887013">
    <property type="component" value="Unassembled WGS sequence"/>
</dbReference>
<dbReference type="EMBL" id="BMAW01064441">
    <property type="protein sequence ID" value="GFT45207.1"/>
    <property type="molecule type" value="Genomic_DNA"/>
</dbReference>
<comment type="caution">
    <text evidence="1">The sequence shown here is derived from an EMBL/GenBank/DDBJ whole genome shotgun (WGS) entry which is preliminary data.</text>
</comment>
<evidence type="ECO:0000313" key="1">
    <source>
        <dbReference type="EMBL" id="GFT45207.1"/>
    </source>
</evidence>
<evidence type="ECO:0000313" key="2">
    <source>
        <dbReference type="Proteomes" id="UP000887013"/>
    </source>
</evidence>
<dbReference type="OrthoDB" id="6423152at2759"/>
<reference evidence="1" key="1">
    <citation type="submission" date="2020-08" db="EMBL/GenBank/DDBJ databases">
        <title>Multicomponent nature underlies the extraordinary mechanical properties of spider dragline silk.</title>
        <authorList>
            <person name="Kono N."/>
            <person name="Nakamura H."/>
            <person name="Mori M."/>
            <person name="Yoshida Y."/>
            <person name="Ohtoshi R."/>
            <person name="Malay A.D."/>
            <person name="Moran D.A.P."/>
            <person name="Tomita M."/>
            <person name="Numata K."/>
            <person name="Arakawa K."/>
        </authorList>
    </citation>
    <scope>NUCLEOTIDE SEQUENCE</scope>
</reference>
<proteinExistence type="predicted"/>
<organism evidence="1 2">
    <name type="scientific">Nephila pilipes</name>
    <name type="common">Giant wood spider</name>
    <name type="synonym">Nephila maculata</name>
    <dbReference type="NCBI Taxonomy" id="299642"/>
    <lineage>
        <taxon>Eukaryota</taxon>
        <taxon>Metazoa</taxon>
        <taxon>Ecdysozoa</taxon>
        <taxon>Arthropoda</taxon>
        <taxon>Chelicerata</taxon>
        <taxon>Arachnida</taxon>
        <taxon>Araneae</taxon>
        <taxon>Araneomorphae</taxon>
        <taxon>Entelegynae</taxon>
        <taxon>Araneoidea</taxon>
        <taxon>Nephilidae</taxon>
        <taxon>Nephila</taxon>
    </lineage>
</organism>
<keyword evidence="2" id="KW-1185">Reference proteome</keyword>
<accession>A0A8X6TSA6</accession>